<gene>
    <name evidence="2" type="ORF">FEQUK3_LOCUS12102</name>
</gene>
<proteinExistence type="predicted"/>
<evidence type="ECO:0000256" key="1">
    <source>
        <dbReference type="SAM" id="MobiDB-lite"/>
    </source>
</evidence>
<feature type="region of interest" description="Disordered" evidence="1">
    <location>
        <begin position="52"/>
        <end position="73"/>
    </location>
</feature>
<accession>A0A8J2IWF3</accession>
<dbReference type="EMBL" id="CAJSTJ010000206">
    <property type="protein sequence ID" value="CAG7566351.1"/>
    <property type="molecule type" value="Genomic_DNA"/>
</dbReference>
<reference evidence="2" key="1">
    <citation type="submission" date="2021-05" db="EMBL/GenBank/DDBJ databases">
        <authorList>
            <person name="Khan N."/>
        </authorList>
    </citation>
    <scope>NUCLEOTIDE SEQUENCE</scope>
</reference>
<dbReference type="AlphaFoldDB" id="A0A8J2IWF3"/>
<comment type="caution">
    <text evidence="2">The sequence shown here is derived from an EMBL/GenBank/DDBJ whole genome shotgun (WGS) entry which is preliminary data.</text>
</comment>
<protein>
    <submittedName>
        <fullName evidence="2">Uncharacterized protein</fullName>
    </submittedName>
</protein>
<dbReference type="Proteomes" id="UP000693738">
    <property type="component" value="Unassembled WGS sequence"/>
</dbReference>
<feature type="region of interest" description="Disordered" evidence="1">
    <location>
        <begin position="106"/>
        <end position="132"/>
    </location>
</feature>
<sequence>MEVSTLHLLRVPDVPSYPQSAHAGRLETTFLVAPYPFSRSVKGCRRLLDNLDHGPQQEPRPVVGRNPDQHDPKRVLGITCFSRSVKQRWQRMNPSRWLATAKVGMAANTYPDGDGDESPWPSAWDEPRKEVS</sequence>
<name>A0A8J2IWF3_FUSEQ</name>
<evidence type="ECO:0000313" key="2">
    <source>
        <dbReference type="EMBL" id="CAG7566351.1"/>
    </source>
</evidence>
<evidence type="ECO:0000313" key="3">
    <source>
        <dbReference type="Proteomes" id="UP000693738"/>
    </source>
</evidence>
<organism evidence="2 3">
    <name type="scientific">Fusarium equiseti</name>
    <name type="common">Fusarium scirpi</name>
    <dbReference type="NCBI Taxonomy" id="61235"/>
    <lineage>
        <taxon>Eukaryota</taxon>
        <taxon>Fungi</taxon>
        <taxon>Dikarya</taxon>
        <taxon>Ascomycota</taxon>
        <taxon>Pezizomycotina</taxon>
        <taxon>Sordariomycetes</taxon>
        <taxon>Hypocreomycetidae</taxon>
        <taxon>Hypocreales</taxon>
        <taxon>Nectriaceae</taxon>
        <taxon>Fusarium</taxon>
        <taxon>Fusarium incarnatum-equiseti species complex</taxon>
    </lineage>
</organism>